<evidence type="ECO:0000313" key="2">
    <source>
        <dbReference type="EMBL" id="KAF2213906.1"/>
    </source>
</evidence>
<feature type="region of interest" description="Disordered" evidence="1">
    <location>
        <begin position="138"/>
        <end position="169"/>
    </location>
</feature>
<organism evidence="2 3">
    <name type="scientific">Cercospora zeae-maydis SCOH1-5</name>
    <dbReference type="NCBI Taxonomy" id="717836"/>
    <lineage>
        <taxon>Eukaryota</taxon>
        <taxon>Fungi</taxon>
        <taxon>Dikarya</taxon>
        <taxon>Ascomycota</taxon>
        <taxon>Pezizomycotina</taxon>
        <taxon>Dothideomycetes</taxon>
        <taxon>Dothideomycetidae</taxon>
        <taxon>Mycosphaerellales</taxon>
        <taxon>Mycosphaerellaceae</taxon>
        <taxon>Cercospora</taxon>
    </lineage>
</organism>
<sequence length="435" mass="48507">MGSSWQTEFLLTCAPQPIAQRRNKMNNTDRAALGSSERTPSDHSSVFDAETFQHGEQPFNEYELPDRGAGTRLCTITERNSIQTLKTLPSVRTFQGRITSVEQSQLLPDIVGTANLRRRRCFSVDDIAKRVVGSSADLPEVPKKAQPPQKPPCRKATPPGFPRWPGDIDCSSERRERRRRSHYLTGLRWLRSNVISSRTGLETSLRRGRRYWRPPVSGHSTHRFADLSSHPFVAASDIDTLSPARQALRSVGEFTVPVTPSRATAKAAQRSAPLPANVRSHALAHRRLSMSLYSSHHIDQPARHQILNLCRRKLARVQVTRVNPSPRSVSHEVHSLDGAEPTIRPCHTALQPMDNQNQTSTGSGSALAGTNARTRTRSLPHLERHRPRTILHRMSAESRAVALQPTPDDHRPVMAHARTTPVQMPSNVNVLGCRA</sequence>
<feature type="region of interest" description="Disordered" evidence="1">
    <location>
        <begin position="323"/>
        <end position="387"/>
    </location>
</feature>
<dbReference type="AlphaFoldDB" id="A0A6A6FKB3"/>
<dbReference type="Proteomes" id="UP000799539">
    <property type="component" value="Unassembled WGS sequence"/>
</dbReference>
<evidence type="ECO:0000313" key="3">
    <source>
        <dbReference type="Proteomes" id="UP000799539"/>
    </source>
</evidence>
<keyword evidence="3" id="KW-1185">Reference proteome</keyword>
<reference evidence="2" key="1">
    <citation type="journal article" date="2020" name="Stud. Mycol.">
        <title>101 Dothideomycetes genomes: a test case for predicting lifestyles and emergence of pathogens.</title>
        <authorList>
            <person name="Haridas S."/>
            <person name="Albert R."/>
            <person name="Binder M."/>
            <person name="Bloem J."/>
            <person name="Labutti K."/>
            <person name="Salamov A."/>
            <person name="Andreopoulos B."/>
            <person name="Baker S."/>
            <person name="Barry K."/>
            <person name="Bills G."/>
            <person name="Bluhm B."/>
            <person name="Cannon C."/>
            <person name="Castanera R."/>
            <person name="Culley D."/>
            <person name="Daum C."/>
            <person name="Ezra D."/>
            <person name="Gonzalez J."/>
            <person name="Henrissat B."/>
            <person name="Kuo A."/>
            <person name="Liang C."/>
            <person name="Lipzen A."/>
            <person name="Lutzoni F."/>
            <person name="Magnuson J."/>
            <person name="Mondo S."/>
            <person name="Nolan M."/>
            <person name="Ohm R."/>
            <person name="Pangilinan J."/>
            <person name="Park H.-J."/>
            <person name="Ramirez L."/>
            <person name="Alfaro M."/>
            <person name="Sun H."/>
            <person name="Tritt A."/>
            <person name="Yoshinaga Y."/>
            <person name="Zwiers L.-H."/>
            <person name="Turgeon B."/>
            <person name="Goodwin S."/>
            <person name="Spatafora J."/>
            <person name="Crous P."/>
            <person name="Grigoriev I."/>
        </authorList>
    </citation>
    <scope>NUCLEOTIDE SEQUENCE</scope>
    <source>
        <strain evidence="2">SCOH1-5</strain>
    </source>
</reference>
<dbReference type="EMBL" id="ML992669">
    <property type="protein sequence ID" value="KAF2213906.1"/>
    <property type="molecule type" value="Genomic_DNA"/>
</dbReference>
<gene>
    <name evidence="2" type="ORF">CERZMDRAFT_83335</name>
</gene>
<accession>A0A6A6FKB3</accession>
<name>A0A6A6FKB3_9PEZI</name>
<evidence type="ECO:0000256" key="1">
    <source>
        <dbReference type="SAM" id="MobiDB-lite"/>
    </source>
</evidence>
<feature type="compositionally biased region" description="Polar residues" evidence="1">
    <location>
        <begin position="353"/>
        <end position="364"/>
    </location>
</feature>
<protein>
    <submittedName>
        <fullName evidence="2">Uncharacterized protein</fullName>
    </submittedName>
</protein>
<feature type="compositionally biased region" description="Basic residues" evidence="1">
    <location>
        <begin position="374"/>
        <end position="387"/>
    </location>
</feature>
<proteinExistence type="predicted"/>
<dbReference type="OrthoDB" id="3907968at2759"/>